<keyword evidence="3" id="KW-1185">Reference proteome</keyword>
<dbReference type="Proteomes" id="UP001175000">
    <property type="component" value="Unassembled WGS sequence"/>
</dbReference>
<feature type="region of interest" description="Disordered" evidence="1">
    <location>
        <begin position="82"/>
        <end position="122"/>
    </location>
</feature>
<reference evidence="2" key="1">
    <citation type="submission" date="2023-06" db="EMBL/GenBank/DDBJ databases">
        <title>Genome-scale phylogeny and comparative genomics of the fungal order Sordariales.</title>
        <authorList>
            <consortium name="Lawrence Berkeley National Laboratory"/>
            <person name="Hensen N."/>
            <person name="Bonometti L."/>
            <person name="Westerberg I."/>
            <person name="Brannstrom I.O."/>
            <person name="Guillou S."/>
            <person name="Cros-Aarteil S."/>
            <person name="Calhoun S."/>
            <person name="Haridas S."/>
            <person name="Kuo A."/>
            <person name="Mondo S."/>
            <person name="Pangilinan J."/>
            <person name="Riley R."/>
            <person name="Labutti K."/>
            <person name="Andreopoulos B."/>
            <person name="Lipzen A."/>
            <person name="Chen C."/>
            <person name="Yanf M."/>
            <person name="Daum C."/>
            <person name="Ng V."/>
            <person name="Clum A."/>
            <person name="Steindorff A."/>
            <person name="Ohm R."/>
            <person name="Martin F."/>
            <person name="Silar P."/>
            <person name="Natvig D."/>
            <person name="Lalanne C."/>
            <person name="Gautier V."/>
            <person name="Ament-Velasquez S.L."/>
            <person name="Kruys A."/>
            <person name="Hutchinson M.I."/>
            <person name="Powell A.J."/>
            <person name="Barry K."/>
            <person name="Miller A.N."/>
            <person name="Grigoriev I.V."/>
            <person name="Debuchy R."/>
            <person name="Gladieux P."/>
            <person name="Thoren M.H."/>
            <person name="Johannesson H."/>
        </authorList>
    </citation>
    <scope>NUCLEOTIDE SEQUENCE</scope>
    <source>
        <strain evidence="2">CBS 606.72</strain>
    </source>
</reference>
<gene>
    <name evidence="2" type="ORF">B0T14DRAFT_567952</name>
</gene>
<accession>A0AA39WJ32</accession>
<feature type="compositionally biased region" description="Polar residues" evidence="1">
    <location>
        <begin position="186"/>
        <end position="220"/>
    </location>
</feature>
<evidence type="ECO:0000313" key="2">
    <source>
        <dbReference type="EMBL" id="KAK0616346.1"/>
    </source>
</evidence>
<organism evidence="2 3">
    <name type="scientific">Immersiella caudata</name>
    <dbReference type="NCBI Taxonomy" id="314043"/>
    <lineage>
        <taxon>Eukaryota</taxon>
        <taxon>Fungi</taxon>
        <taxon>Dikarya</taxon>
        <taxon>Ascomycota</taxon>
        <taxon>Pezizomycotina</taxon>
        <taxon>Sordariomycetes</taxon>
        <taxon>Sordariomycetidae</taxon>
        <taxon>Sordariales</taxon>
        <taxon>Lasiosphaeriaceae</taxon>
        <taxon>Immersiella</taxon>
    </lineage>
</organism>
<sequence length="372" mass="41021">MANNENLLVDFEGQDLTIPPVTPLPDITARYNNGATAPAVVVETTNSPAPREFVRRRPFATVRLQVNDETMELEHWEGFPAREGEQRGEEMEGVETSAEAVLEEESASPEPEPEEVAQPSTNADEDLKALLKGYTPGKIETYLAGYERGFEETTDGFSATLEKINALSLASITEQRGAITRRITELSRTPPANTATPSKTVPNASETSANTCPDTANASPCSPEASHNPIGAFINIANASPVSFNASHDPVNAFHRIPARPEIPVTTLYNIPPMHAVTPIIPSSTHCPMSVLVGPLAPVSYIDWVEEPTTWFKEKLASISDVMEVEFYEASNGDVYARVYMWKMGAWREAVEMFRWYACGGGRMWAWRFREQ</sequence>
<evidence type="ECO:0000313" key="3">
    <source>
        <dbReference type="Proteomes" id="UP001175000"/>
    </source>
</evidence>
<evidence type="ECO:0000256" key="1">
    <source>
        <dbReference type="SAM" id="MobiDB-lite"/>
    </source>
</evidence>
<proteinExistence type="predicted"/>
<feature type="region of interest" description="Disordered" evidence="1">
    <location>
        <begin position="185"/>
        <end position="224"/>
    </location>
</feature>
<feature type="compositionally biased region" description="Acidic residues" evidence="1">
    <location>
        <begin position="101"/>
        <end position="115"/>
    </location>
</feature>
<comment type="caution">
    <text evidence="2">The sequence shown here is derived from an EMBL/GenBank/DDBJ whole genome shotgun (WGS) entry which is preliminary data.</text>
</comment>
<name>A0AA39WJ32_9PEZI</name>
<protein>
    <submittedName>
        <fullName evidence="2">Uncharacterized protein</fullName>
    </submittedName>
</protein>
<dbReference type="EMBL" id="JAULSU010000005">
    <property type="protein sequence ID" value="KAK0616346.1"/>
    <property type="molecule type" value="Genomic_DNA"/>
</dbReference>
<dbReference type="AlphaFoldDB" id="A0AA39WJ32"/>